<dbReference type="AlphaFoldDB" id="K2RX11"/>
<feature type="compositionally biased region" description="Low complexity" evidence="1">
    <location>
        <begin position="65"/>
        <end position="79"/>
    </location>
</feature>
<feature type="compositionally biased region" description="Basic and acidic residues" evidence="1">
    <location>
        <begin position="90"/>
        <end position="101"/>
    </location>
</feature>
<dbReference type="HOGENOM" id="CLU_144939_0_0_1"/>
<feature type="region of interest" description="Disordered" evidence="1">
    <location>
        <begin position="65"/>
        <end position="126"/>
    </location>
</feature>
<evidence type="ECO:0000256" key="1">
    <source>
        <dbReference type="SAM" id="MobiDB-lite"/>
    </source>
</evidence>
<dbReference type="InParanoid" id="K2RX11"/>
<dbReference type="STRING" id="1126212.K2RX11"/>
<accession>K2RX11</accession>
<organism evidence="2 3">
    <name type="scientific">Macrophomina phaseolina (strain MS6)</name>
    <name type="common">Charcoal rot fungus</name>
    <dbReference type="NCBI Taxonomy" id="1126212"/>
    <lineage>
        <taxon>Eukaryota</taxon>
        <taxon>Fungi</taxon>
        <taxon>Dikarya</taxon>
        <taxon>Ascomycota</taxon>
        <taxon>Pezizomycotina</taxon>
        <taxon>Dothideomycetes</taxon>
        <taxon>Dothideomycetes incertae sedis</taxon>
        <taxon>Botryosphaeriales</taxon>
        <taxon>Botryosphaeriaceae</taxon>
        <taxon>Macrophomina</taxon>
    </lineage>
</organism>
<name>K2RX11_MACPH</name>
<comment type="caution">
    <text evidence="2">The sequence shown here is derived from an EMBL/GenBank/DDBJ whole genome shotgun (WGS) entry which is preliminary data.</text>
</comment>
<proteinExistence type="predicted"/>
<dbReference type="VEuPathDB" id="FungiDB:MPH_08029"/>
<evidence type="ECO:0000313" key="2">
    <source>
        <dbReference type="EMBL" id="EKG14754.1"/>
    </source>
</evidence>
<dbReference type="Proteomes" id="UP000007129">
    <property type="component" value="Unassembled WGS sequence"/>
</dbReference>
<dbReference type="OrthoDB" id="3939631at2759"/>
<protein>
    <submittedName>
        <fullName evidence="2">Uncharacterized protein</fullName>
    </submittedName>
</protein>
<dbReference type="EMBL" id="AHHD01000337">
    <property type="protein sequence ID" value="EKG14754.1"/>
    <property type="molecule type" value="Genomic_DNA"/>
</dbReference>
<gene>
    <name evidence="2" type="ORF">MPH_08029</name>
</gene>
<evidence type="ECO:0000313" key="3">
    <source>
        <dbReference type="Proteomes" id="UP000007129"/>
    </source>
</evidence>
<reference evidence="2 3" key="1">
    <citation type="journal article" date="2012" name="BMC Genomics">
        <title>Tools to kill: Genome of one of the most destructive plant pathogenic fungi Macrophomina phaseolina.</title>
        <authorList>
            <person name="Islam M.S."/>
            <person name="Haque M.S."/>
            <person name="Islam M.M."/>
            <person name="Emdad E.M."/>
            <person name="Halim A."/>
            <person name="Hossen Q.M.M."/>
            <person name="Hossain M.Z."/>
            <person name="Ahmed B."/>
            <person name="Rahim S."/>
            <person name="Rahman M.S."/>
            <person name="Alam M.M."/>
            <person name="Hou S."/>
            <person name="Wan X."/>
            <person name="Saito J.A."/>
            <person name="Alam M."/>
        </authorList>
    </citation>
    <scope>NUCLEOTIDE SEQUENCE [LARGE SCALE GENOMIC DNA]</scope>
    <source>
        <strain evidence="2 3">MS6</strain>
    </source>
</reference>
<sequence length="152" mass="16499">MTSVYSKEAIDALSEAEKLRFVLAYLHHNDPRNVDWAAAAALSGSKSVASFKVMFNNTLKKLHNASAGANGAAGDGTDTPKATPKKRGKSAVDAHDDEKIQSPKKRDRQKATKTEPVLPARVEKEEEIEEAIRGAVKAEPASESFFDLEEGY</sequence>